<dbReference type="InterPro" id="IPR050300">
    <property type="entry name" value="GDXG_lipolytic_enzyme"/>
</dbReference>
<dbReference type="GO" id="GO:0016787">
    <property type="term" value="F:hydrolase activity"/>
    <property type="evidence" value="ECO:0007669"/>
    <property type="project" value="UniProtKB-KW"/>
</dbReference>
<reference evidence="4 5" key="1">
    <citation type="journal article" date="2019" name="Int. J. Syst. Evol. Microbiol.">
        <title>Bifidobacterium jacchi sp. nov., isolated from the faeces of a baby common marmoset (Callithrix jacchus).</title>
        <authorList>
            <person name="Modesto M."/>
            <person name="Watanabe K."/>
            <person name="Arita M."/>
            <person name="Satti M."/>
            <person name="Oki K."/>
            <person name="Sciavilla P."/>
            <person name="Patavino C."/>
            <person name="Camma C."/>
            <person name="Michelini S."/>
            <person name="Sgorbati B."/>
            <person name="Mattarelli P."/>
        </authorList>
    </citation>
    <scope>NUCLEOTIDE SEQUENCE [LARGE SCALE GENOMIC DNA]</scope>
    <source>
        <strain evidence="4 5">MRM 9.3</strain>
    </source>
</reference>
<proteinExistence type="predicted"/>
<dbReference type="Pfam" id="PF20434">
    <property type="entry name" value="BD-FAE"/>
    <property type="match status" value="1"/>
</dbReference>
<accession>A0A5N5RKU8</accession>
<keyword evidence="5" id="KW-1185">Reference proteome</keyword>
<dbReference type="SUPFAM" id="SSF53474">
    <property type="entry name" value="alpha/beta-Hydrolases"/>
    <property type="match status" value="1"/>
</dbReference>
<protein>
    <submittedName>
        <fullName evidence="4">Alpha/beta hydrolase</fullName>
    </submittedName>
</protein>
<dbReference type="AlphaFoldDB" id="A0A5N5RKU8"/>
<evidence type="ECO:0000256" key="2">
    <source>
        <dbReference type="SAM" id="MobiDB-lite"/>
    </source>
</evidence>
<name>A0A5N5RKU8_9BIFI</name>
<dbReference type="InterPro" id="IPR049492">
    <property type="entry name" value="BD-FAE-like_dom"/>
</dbReference>
<gene>
    <name evidence="4" type="ORF">EHS19_03175</name>
</gene>
<keyword evidence="1 4" id="KW-0378">Hydrolase</keyword>
<dbReference type="PANTHER" id="PTHR48081">
    <property type="entry name" value="AB HYDROLASE SUPERFAMILY PROTEIN C4A8.06C"/>
    <property type="match status" value="1"/>
</dbReference>
<dbReference type="Proteomes" id="UP000326336">
    <property type="component" value="Unassembled WGS sequence"/>
</dbReference>
<feature type="region of interest" description="Disordered" evidence="2">
    <location>
        <begin position="185"/>
        <end position="206"/>
    </location>
</feature>
<evidence type="ECO:0000313" key="5">
    <source>
        <dbReference type="Proteomes" id="UP000326336"/>
    </source>
</evidence>
<dbReference type="OrthoDB" id="9794725at2"/>
<evidence type="ECO:0000256" key="1">
    <source>
        <dbReference type="ARBA" id="ARBA00022801"/>
    </source>
</evidence>
<dbReference type="RefSeq" id="WP_151916346.1">
    <property type="nucleotide sequence ID" value="NZ_RQSP01000006.1"/>
</dbReference>
<dbReference type="InterPro" id="IPR029058">
    <property type="entry name" value="AB_hydrolase_fold"/>
</dbReference>
<organism evidence="4 5">
    <name type="scientific">Bifidobacterium jacchi</name>
    <dbReference type="NCBI Taxonomy" id="2490545"/>
    <lineage>
        <taxon>Bacteria</taxon>
        <taxon>Bacillati</taxon>
        <taxon>Actinomycetota</taxon>
        <taxon>Actinomycetes</taxon>
        <taxon>Bifidobacteriales</taxon>
        <taxon>Bifidobacteriaceae</taxon>
        <taxon>Bifidobacterium</taxon>
    </lineage>
</organism>
<dbReference type="Gene3D" id="3.40.50.1820">
    <property type="entry name" value="alpha/beta hydrolase"/>
    <property type="match status" value="1"/>
</dbReference>
<evidence type="ECO:0000259" key="3">
    <source>
        <dbReference type="Pfam" id="PF20434"/>
    </source>
</evidence>
<evidence type="ECO:0000313" key="4">
    <source>
        <dbReference type="EMBL" id="KAB5607942.1"/>
    </source>
</evidence>
<sequence>MQYIERIITGIDGSSARLTGYVIDNSSEIDPDRRRPAVLVLPGGGYYKTSDREAEPIALKFVGAGYHAFVLRYSCAPSRYPVALCEAAEAMRMMRAHADEWHIDPQRIAILGFSAGGHLAANLATSAGDDDLAAHGYDPDAVRPNALMLAYPVITSGRYAHRGSFDALLGVSTRRFVESADAADAADSANAADSTDATKSSDSAASDQTARLLEELSIERHIDAKTPPVFVWHTVTDNSVPVENTLMLVQACKDAGVSVEAHLFPEGWHGLSLGTMETAWKADPAAVFPCIQIWPRLALDWMERTFAKVAADENAGECADR</sequence>
<comment type="caution">
    <text evidence="4">The sequence shown here is derived from an EMBL/GenBank/DDBJ whole genome shotgun (WGS) entry which is preliminary data.</text>
</comment>
<dbReference type="EMBL" id="RQSP01000006">
    <property type="protein sequence ID" value="KAB5607942.1"/>
    <property type="molecule type" value="Genomic_DNA"/>
</dbReference>
<feature type="domain" description="BD-FAE-like" evidence="3">
    <location>
        <begin position="34"/>
        <end position="250"/>
    </location>
</feature>
<dbReference type="PANTHER" id="PTHR48081:SF6">
    <property type="entry name" value="PEPTIDASE S9 PROLYL OLIGOPEPTIDASE CATALYTIC DOMAIN-CONTAINING PROTEIN"/>
    <property type="match status" value="1"/>
</dbReference>